<evidence type="ECO:0000313" key="3">
    <source>
        <dbReference type="Proteomes" id="UP001144096"/>
    </source>
</evidence>
<gene>
    <name evidence="2" type="ORF">M8542_13415</name>
</gene>
<name>A0A9X2NAW1_9PSEU</name>
<feature type="compositionally biased region" description="Polar residues" evidence="1">
    <location>
        <begin position="28"/>
        <end position="38"/>
    </location>
</feature>
<protein>
    <submittedName>
        <fullName evidence="2">Uncharacterized protein</fullName>
    </submittedName>
</protein>
<proteinExistence type="predicted"/>
<evidence type="ECO:0000313" key="2">
    <source>
        <dbReference type="EMBL" id="MCR6483816.1"/>
    </source>
</evidence>
<reference evidence="2" key="1">
    <citation type="submission" date="2022-06" db="EMBL/GenBank/DDBJ databases">
        <title>Amycolatopsis iheyaensis sp. nov., a new species of the genus Amycolatopsis isolated from soil in Iheya island, Japan.</title>
        <authorList>
            <person name="Ngamcharungchit C."/>
            <person name="Kanto H."/>
            <person name="Take A."/>
            <person name="Intra B."/>
            <person name="Matsumoto A."/>
            <person name="Panbangred W."/>
            <person name="Inahashi Y."/>
        </authorList>
    </citation>
    <scope>NUCLEOTIDE SEQUENCE</scope>
    <source>
        <strain evidence="2">OK19-0408</strain>
    </source>
</reference>
<keyword evidence="3" id="KW-1185">Reference proteome</keyword>
<feature type="region of interest" description="Disordered" evidence="1">
    <location>
        <begin position="27"/>
        <end position="52"/>
    </location>
</feature>
<evidence type="ECO:0000256" key="1">
    <source>
        <dbReference type="SAM" id="MobiDB-lite"/>
    </source>
</evidence>
<dbReference type="EMBL" id="JAMXQV010000006">
    <property type="protein sequence ID" value="MCR6483816.1"/>
    <property type="molecule type" value="Genomic_DNA"/>
</dbReference>
<dbReference type="AlphaFoldDB" id="A0A9X2NAW1"/>
<organism evidence="2 3">
    <name type="scientific">Amycolatopsis iheyensis</name>
    <dbReference type="NCBI Taxonomy" id="2945988"/>
    <lineage>
        <taxon>Bacteria</taxon>
        <taxon>Bacillati</taxon>
        <taxon>Actinomycetota</taxon>
        <taxon>Actinomycetes</taxon>
        <taxon>Pseudonocardiales</taxon>
        <taxon>Pseudonocardiaceae</taxon>
        <taxon>Amycolatopsis</taxon>
    </lineage>
</organism>
<sequence>MDDEETRREFGENVTMTAKQLEDRLKTDQTAAGTSRYSLMSWGHDPLENGTP</sequence>
<accession>A0A9X2NAW1</accession>
<dbReference type="Proteomes" id="UP001144096">
    <property type="component" value="Unassembled WGS sequence"/>
</dbReference>
<comment type="caution">
    <text evidence="2">The sequence shown here is derived from an EMBL/GenBank/DDBJ whole genome shotgun (WGS) entry which is preliminary data.</text>
</comment>
<dbReference type="RefSeq" id="WP_257920446.1">
    <property type="nucleotide sequence ID" value="NZ_JAMXQV010000006.1"/>
</dbReference>